<proteinExistence type="predicted"/>
<keyword evidence="4" id="KW-1185">Reference proteome</keyword>
<evidence type="ECO:0000313" key="4">
    <source>
        <dbReference type="Proteomes" id="UP001152759"/>
    </source>
</evidence>
<keyword evidence="2" id="KW-0732">Signal</keyword>
<feature type="chain" id="PRO_5040436187" evidence="2">
    <location>
        <begin position="25"/>
        <end position="109"/>
    </location>
</feature>
<accession>A0A9P0EZ96</accession>
<feature type="region of interest" description="Disordered" evidence="1">
    <location>
        <begin position="26"/>
        <end position="71"/>
    </location>
</feature>
<organism evidence="3 4">
    <name type="scientific">Bemisia tabaci</name>
    <name type="common">Sweetpotato whitefly</name>
    <name type="synonym">Aleurodes tabaci</name>
    <dbReference type="NCBI Taxonomy" id="7038"/>
    <lineage>
        <taxon>Eukaryota</taxon>
        <taxon>Metazoa</taxon>
        <taxon>Ecdysozoa</taxon>
        <taxon>Arthropoda</taxon>
        <taxon>Hexapoda</taxon>
        <taxon>Insecta</taxon>
        <taxon>Pterygota</taxon>
        <taxon>Neoptera</taxon>
        <taxon>Paraneoptera</taxon>
        <taxon>Hemiptera</taxon>
        <taxon>Sternorrhyncha</taxon>
        <taxon>Aleyrodoidea</taxon>
        <taxon>Aleyrodidae</taxon>
        <taxon>Aleyrodinae</taxon>
        <taxon>Bemisia</taxon>
    </lineage>
</organism>
<gene>
    <name evidence="3" type="ORF">BEMITA_LOCUS4585</name>
</gene>
<reference evidence="3" key="1">
    <citation type="submission" date="2021-12" db="EMBL/GenBank/DDBJ databases">
        <authorList>
            <person name="King R."/>
        </authorList>
    </citation>
    <scope>NUCLEOTIDE SEQUENCE</scope>
</reference>
<evidence type="ECO:0000256" key="1">
    <source>
        <dbReference type="SAM" id="MobiDB-lite"/>
    </source>
</evidence>
<evidence type="ECO:0000256" key="2">
    <source>
        <dbReference type="SAM" id="SignalP"/>
    </source>
</evidence>
<feature type="compositionally biased region" description="Polar residues" evidence="1">
    <location>
        <begin position="27"/>
        <end position="41"/>
    </location>
</feature>
<dbReference type="AlphaFoldDB" id="A0A9P0EZ96"/>
<sequence>MYSFKVLIIFALASMVILAHLAIGKPSVSSNAGSDESSVETVNDEEPSLSFTGHHNETAEGTTGRGCPRDSENLTKKCGKRGDYCDVNCIKCCKGLRCYADYRSRKICH</sequence>
<dbReference type="EMBL" id="OU963863">
    <property type="protein sequence ID" value="CAH0385352.1"/>
    <property type="molecule type" value="Genomic_DNA"/>
</dbReference>
<dbReference type="Proteomes" id="UP001152759">
    <property type="component" value="Chromosome 2"/>
</dbReference>
<evidence type="ECO:0000313" key="3">
    <source>
        <dbReference type="EMBL" id="CAH0385352.1"/>
    </source>
</evidence>
<dbReference type="KEGG" id="btab:109030183"/>
<protein>
    <submittedName>
        <fullName evidence="3">Uncharacterized protein</fullName>
    </submittedName>
</protein>
<feature type="signal peptide" evidence="2">
    <location>
        <begin position="1"/>
        <end position="24"/>
    </location>
</feature>
<name>A0A9P0EZ96_BEMTA</name>